<comment type="subcellular location">
    <subcellularLocation>
        <location evidence="1 15">Cytoplasm</location>
    </subcellularLocation>
</comment>
<accession>A0A2G6PE78</accession>
<comment type="catalytic activity">
    <reaction evidence="6 15">
        <text>N-terminal L-arginyl-[protein] + L-leucyl-tRNA(Leu) = N-terminal L-leucyl-L-arginyl-[protein] + tRNA(Leu) + H(+)</text>
        <dbReference type="Rhea" id="RHEA:50416"/>
        <dbReference type="Rhea" id="RHEA-COMP:9613"/>
        <dbReference type="Rhea" id="RHEA-COMP:9622"/>
        <dbReference type="Rhea" id="RHEA-COMP:12672"/>
        <dbReference type="Rhea" id="RHEA-COMP:12673"/>
        <dbReference type="ChEBI" id="CHEBI:15378"/>
        <dbReference type="ChEBI" id="CHEBI:64719"/>
        <dbReference type="ChEBI" id="CHEBI:78442"/>
        <dbReference type="ChEBI" id="CHEBI:78494"/>
        <dbReference type="ChEBI" id="CHEBI:133044"/>
        <dbReference type="EC" id="2.3.2.6"/>
    </reaction>
</comment>
<dbReference type="Gene3D" id="3.30.70.3550">
    <property type="entry name" value="Leucyl/phenylalanyl-tRNA-protein transferase, N-terminal domain"/>
    <property type="match status" value="1"/>
</dbReference>
<evidence type="ECO:0000256" key="1">
    <source>
        <dbReference type="ARBA" id="ARBA00004496"/>
    </source>
</evidence>
<comment type="similarity">
    <text evidence="9 15">Belongs to the L/F-transferase family.</text>
</comment>
<dbReference type="PANTHER" id="PTHR30098">
    <property type="entry name" value="LEUCYL/PHENYLALANYL-TRNA--PROTEIN TRANSFERASE"/>
    <property type="match status" value="1"/>
</dbReference>
<evidence type="ECO:0000256" key="6">
    <source>
        <dbReference type="ARBA" id="ARBA00050652"/>
    </source>
</evidence>
<evidence type="ECO:0000256" key="5">
    <source>
        <dbReference type="ARBA" id="ARBA00050607"/>
    </source>
</evidence>
<dbReference type="InterPro" id="IPR016181">
    <property type="entry name" value="Acyl_CoA_acyltransferase"/>
</dbReference>
<sequence>MLPVWLDPSDDSQPFPHPHHALIEPNGLLAVGGNLNPRRLLNAYRQGIFPWYSAGQPILWWSPDPRLVLLPEAIRVSRSLRKTLRKGMFNVTADAAFDTVVRACAEPRRSESGTWITPEMHRAYCRLHQLGHAHSIEAWLQGELVGGLYGVGQGRIFYGESMFSYVSDASKVALVALAAQLHRWGFAIIDCQLHTDHLSRMGAVEISRTLFLQLLDRYCSYAGMTGCWQLDDDLLAGVLEYNNE</sequence>
<proteinExistence type="inferred from homology"/>
<dbReference type="NCBIfam" id="TIGR00667">
    <property type="entry name" value="aat"/>
    <property type="match status" value="1"/>
</dbReference>
<protein>
    <recommendedName>
        <fullName evidence="11 15">Leucyl/phenylalanyl-tRNA--protein transferase</fullName>
        <ecNumber evidence="10 15">2.3.2.6</ecNumber>
    </recommendedName>
    <alternativeName>
        <fullName evidence="12 15">L/F-transferase</fullName>
    </alternativeName>
    <alternativeName>
        <fullName evidence="13 15">Leucyltransferase</fullName>
    </alternativeName>
    <alternativeName>
        <fullName evidence="14 15">Phenyalanyltransferase</fullName>
    </alternativeName>
</protein>
<gene>
    <name evidence="15" type="primary">aat</name>
    <name evidence="16" type="ORF">CSA09_04660</name>
</gene>
<dbReference type="Proteomes" id="UP000229278">
    <property type="component" value="Unassembled WGS sequence"/>
</dbReference>
<dbReference type="EMBL" id="PDTV01000011">
    <property type="protein sequence ID" value="PIE82845.1"/>
    <property type="molecule type" value="Genomic_DNA"/>
</dbReference>
<dbReference type="AlphaFoldDB" id="A0A2G6PE78"/>
<dbReference type="EC" id="2.3.2.6" evidence="10 15"/>
<evidence type="ECO:0000313" key="16">
    <source>
        <dbReference type="EMBL" id="PIE82845.1"/>
    </source>
</evidence>
<keyword evidence="2 15" id="KW-0963">Cytoplasm</keyword>
<evidence type="ECO:0000256" key="7">
    <source>
        <dbReference type="ARBA" id="ARBA00051538"/>
    </source>
</evidence>
<dbReference type="HAMAP" id="MF_00688">
    <property type="entry name" value="Leu_Phe_trans"/>
    <property type="match status" value="1"/>
</dbReference>
<evidence type="ECO:0000256" key="9">
    <source>
        <dbReference type="ARBA" id="ARBA00061535"/>
    </source>
</evidence>
<comment type="catalytic activity">
    <reaction evidence="7 15">
        <text>N-terminal L-lysyl-[protein] + L-leucyl-tRNA(Leu) = N-terminal L-leucyl-L-lysyl-[protein] + tRNA(Leu) + H(+)</text>
        <dbReference type="Rhea" id="RHEA:12340"/>
        <dbReference type="Rhea" id="RHEA-COMP:9613"/>
        <dbReference type="Rhea" id="RHEA-COMP:9622"/>
        <dbReference type="Rhea" id="RHEA-COMP:12670"/>
        <dbReference type="Rhea" id="RHEA-COMP:12671"/>
        <dbReference type="ChEBI" id="CHEBI:15378"/>
        <dbReference type="ChEBI" id="CHEBI:65249"/>
        <dbReference type="ChEBI" id="CHEBI:78442"/>
        <dbReference type="ChEBI" id="CHEBI:78494"/>
        <dbReference type="ChEBI" id="CHEBI:133043"/>
        <dbReference type="EC" id="2.3.2.6"/>
    </reaction>
</comment>
<comment type="function">
    <text evidence="8 15">Functions in the N-end rule pathway of protein degradation where it conjugates Leu, Phe and, less efficiently, Met from aminoacyl-tRNAs to the N-termini of proteins containing an N-terminal arginine or lysine.</text>
</comment>
<dbReference type="InterPro" id="IPR004616">
    <property type="entry name" value="Leu/Phe-tRNA_Trfase"/>
</dbReference>
<evidence type="ECO:0000256" key="14">
    <source>
        <dbReference type="ARBA" id="ARBA00083640"/>
    </source>
</evidence>
<dbReference type="GO" id="GO:0005737">
    <property type="term" value="C:cytoplasm"/>
    <property type="evidence" value="ECO:0007669"/>
    <property type="project" value="UniProtKB-SubCell"/>
</dbReference>
<evidence type="ECO:0000256" key="12">
    <source>
        <dbReference type="ARBA" id="ARBA00077136"/>
    </source>
</evidence>
<comment type="caution">
    <text evidence="16">The sequence shown here is derived from an EMBL/GenBank/DDBJ whole genome shotgun (WGS) entry which is preliminary data.</text>
</comment>
<dbReference type="PANTHER" id="PTHR30098:SF2">
    <property type="entry name" value="LEUCYL_PHENYLALANYL-TRNA--PROTEIN TRANSFERASE"/>
    <property type="match status" value="1"/>
</dbReference>
<keyword evidence="3 15" id="KW-0808">Transferase</keyword>
<evidence type="ECO:0000256" key="15">
    <source>
        <dbReference type="HAMAP-Rule" id="MF_00688"/>
    </source>
</evidence>
<evidence type="ECO:0000256" key="11">
    <source>
        <dbReference type="ARBA" id="ARBA00074372"/>
    </source>
</evidence>
<dbReference type="GO" id="GO:0008914">
    <property type="term" value="F:leucyl-tRNA--protein transferase activity"/>
    <property type="evidence" value="ECO:0007669"/>
    <property type="project" value="UniProtKB-UniRule"/>
</dbReference>
<dbReference type="Gene3D" id="3.40.630.70">
    <property type="entry name" value="Leucyl/phenylalanyl-tRNA-protein transferase, C-terminal domain"/>
    <property type="match status" value="1"/>
</dbReference>
<organism evidence="16 17">
    <name type="scientific">Candidatus Contendibacter odensensis</name>
    <dbReference type="NCBI Taxonomy" id="1400860"/>
    <lineage>
        <taxon>Bacteria</taxon>
        <taxon>Pseudomonadati</taxon>
        <taxon>Pseudomonadota</taxon>
        <taxon>Gammaproteobacteria</taxon>
        <taxon>Candidatus Competibacteraceae</taxon>
        <taxon>Candidatus Contendibacter</taxon>
    </lineage>
</organism>
<evidence type="ECO:0000256" key="8">
    <source>
        <dbReference type="ARBA" id="ARBA00054043"/>
    </source>
</evidence>
<evidence type="ECO:0000256" key="4">
    <source>
        <dbReference type="ARBA" id="ARBA00023315"/>
    </source>
</evidence>
<comment type="catalytic activity">
    <reaction evidence="5 15">
        <text>L-phenylalanyl-tRNA(Phe) + an N-terminal L-alpha-aminoacyl-[protein] = an N-terminal L-phenylalanyl-L-alpha-aminoacyl-[protein] + tRNA(Phe)</text>
        <dbReference type="Rhea" id="RHEA:43632"/>
        <dbReference type="Rhea" id="RHEA-COMP:9668"/>
        <dbReference type="Rhea" id="RHEA-COMP:9699"/>
        <dbReference type="Rhea" id="RHEA-COMP:10636"/>
        <dbReference type="Rhea" id="RHEA-COMP:10637"/>
        <dbReference type="ChEBI" id="CHEBI:78442"/>
        <dbReference type="ChEBI" id="CHEBI:78531"/>
        <dbReference type="ChEBI" id="CHEBI:78597"/>
        <dbReference type="ChEBI" id="CHEBI:83561"/>
        <dbReference type="EC" id="2.3.2.6"/>
    </reaction>
</comment>
<evidence type="ECO:0000256" key="3">
    <source>
        <dbReference type="ARBA" id="ARBA00022679"/>
    </source>
</evidence>
<name>A0A2G6PE78_9GAMM</name>
<dbReference type="GO" id="GO:0030163">
    <property type="term" value="P:protein catabolic process"/>
    <property type="evidence" value="ECO:0007669"/>
    <property type="project" value="UniProtKB-UniRule"/>
</dbReference>
<evidence type="ECO:0000256" key="2">
    <source>
        <dbReference type="ARBA" id="ARBA00022490"/>
    </source>
</evidence>
<dbReference type="SUPFAM" id="SSF55729">
    <property type="entry name" value="Acyl-CoA N-acyltransferases (Nat)"/>
    <property type="match status" value="1"/>
</dbReference>
<evidence type="ECO:0000256" key="13">
    <source>
        <dbReference type="ARBA" id="ARBA00077165"/>
    </source>
</evidence>
<dbReference type="FunFam" id="3.40.630.70:FF:000001">
    <property type="entry name" value="Leucyl/phenylalanyl-tRNA--protein transferase"/>
    <property type="match status" value="1"/>
</dbReference>
<evidence type="ECO:0000313" key="17">
    <source>
        <dbReference type="Proteomes" id="UP000229278"/>
    </source>
</evidence>
<reference evidence="16 17" key="1">
    <citation type="submission" date="2017-10" db="EMBL/GenBank/DDBJ databases">
        <title>Novel microbial diversity and functional potential in the marine mammal oral microbiome.</title>
        <authorList>
            <person name="Dudek N.K."/>
            <person name="Sun C.L."/>
            <person name="Burstein D."/>
            <person name="Kantor R.S."/>
            <person name="Aliaga Goltsman D.S."/>
            <person name="Bik E.M."/>
            <person name="Thomas B.C."/>
            <person name="Banfield J.F."/>
            <person name="Relman D.A."/>
        </authorList>
    </citation>
    <scope>NUCLEOTIDE SEQUENCE [LARGE SCALE GENOMIC DNA]</scope>
    <source>
        <strain evidence="16">DOLJORAL78_50_517</strain>
    </source>
</reference>
<evidence type="ECO:0000256" key="10">
    <source>
        <dbReference type="ARBA" id="ARBA00066767"/>
    </source>
</evidence>
<dbReference type="Pfam" id="PF03588">
    <property type="entry name" value="Leu_Phe_trans"/>
    <property type="match status" value="1"/>
</dbReference>
<keyword evidence="4 15" id="KW-0012">Acyltransferase</keyword>
<dbReference type="InterPro" id="IPR042203">
    <property type="entry name" value="Leu/Phe-tRNA_Trfase_C"/>
</dbReference>
<dbReference type="InterPro" id="IPR042221">
    <property type="entry name" value="Leu/Phe-tRNA_Trfase_N"/>
</dbReference>
<dbReference type="FunFam" id="3.30.70.3550:FF:000001">
    <property type="entry name" value="Leucyl/phenylalanyl-tRNA--protein transferase"/>
    <property type="match status" value="1"/>
</dbReference>